<evidence type="ECO:0000256" key="4">
    <source>
        <dbReference type="ARBA" id="ARBA00038161"/>
    </source>
</evidence>
<dbReference type="GO" id="GO:0015629">
    <property type="term" value="C:actin cytoskeleton"/>
    <property type="evidence" value="ECO:0007669"/>
    <property type="project" value="TreeGrafter"/>
</dbReference>
<evidence type="ECO:0000256" key="1">
    <source>
        <dbReference type="ARBA" id="ARBA00004496"/>
    </source>
</evidence>
<dbReference type="PANTHER" id="PTHR24217:SF0">
    <property type="entry name" value="PDZ DOMAIN-CONTAINING PROTEIN"/>
    <property type="match status" value="1"/>
</dbReference>
<dbReference type="HOGENOM" id="CLU_480272_0_0_1"/>
<dbReference type="AlphaFoldDB" id="S4RR06"/>
<sequence>RAGLNRGESLVEKQQKEVRRRCQNIAHSLASPVPRAPSADPGSPRPDSRGILMFRRRRQRVKRYTLVSYGMASDGEGGEPPGASGEDYDEDEDEEEEEEEDEEWARTEGTEGRPNAWDAVSSDWESAGAEGHHGRGGRDSLPELGKGKGALLFERRRQRVEELSREERAVESRMRSMLNGAPPHAPPSYSPVQPPQSRTFSSSVQLPPAPTRGHGVSVTTAAAPVTIAFNYSGPGGEPGHAAQPSGVQNRSARPFTPVAEGPGSQRPASAPFNRVSFSLLSSPGAVAVNRTAQAFAVSGRGAQGAAAVAAMPAMAEEAQRTFAQPVASAAPQSSAGAGAEVLPSREQRISTPAVRTGVLQQAQRRPKQRLFSIPEPPKEKQRPNPELLSLVQGLDGRPGFESGPEDDFLSLGAEASNFLPDLASPWPRPPAPSAAAVPAAVAMATPDPPIAPKPSSGGSKPSSPVEEPQRLSGKGGELFARRRSRMENYVVDSPRRAPTPSSPSSLPPSWLPTSTVRTPPPPSWGKQQQQQYKLGGGGTGGKGKKATKPMSAKEVMRRPAYQLKSAMF</sequence>
<evidence type="ECO:0000313" key="6">
    <source>
        <dbReference type="Ensembl" id="ENSPMAP00000007642.1"/>
    </source>
</evidence>
<feature type="compositionally biased region" description="Low complexity" evidence="5">
    <location>
        <begin position="324"/>
        <end position="339"/>
    </location>
</feature>
<organism evidence="6">
    <name type="scientific">Petromyzon marinus</name>
    <name type="common">Sea lamprey</name>
    <dbReference type="NCBI Taxonomy" id="7757"/>
    <lineage>
        <taxon>Eukaryota</taxon>
        <taxon>Metazoa</taxon>
        <taxon>Chordata</taxon>
        <taxon>Craniata</taxon>
        <taxon>Vertebrata</taxon>
        <taxon>Cyclostomata</taxon>
        <taxon>Hyperoartia</taxon>
        <taxon>Petromyzontiformes</taxon>
        <taxon>Petromyzontidae</taxon>
        <taxon>Petromyzon</taxon>
    </lineage>
</organism>
<comment type="similarity">
    <text evidence="4">Belongs to the synaptopodin family.</text>
</comment>
<proteinExistence type="inferred from homology"/>
<dbReference type="GO" id="GO:0032233">
    <property type="term" value="P:positive regulation of actin filament bundle assembly"/>
    <property type="evidence" value="ECO:0007669"/>
    <property type="project" value="TreeGrafter"/>
</dbReference>
<evidence type="ECO:0008006" key="7">
    <source>
        <dbReference type="Google" id="ProtNLM"/>
    </source>
</evidence>
<dbReference type="GO" id="GO:0005634">
    <property type="term" value="C:nucleus"/>
    <property type="evidence" value="ECO:0007669"/>
    <property type="project" value="TreeGrafter"/>
</dbReference>
<keyword evidence="2" id="KW-0963">Cytoplasm</keyword>
<feature type="compositionally biased region" description="Pro residues" evidence="5">
    <location>
        <begin position="183"/>
        <end position="194"/>
    </location>
</feature>
<comment type="subcellular location">
    <subcellularLocation>
        <location evidence="1">Cytoplasm</location>
    </subcellularLocation>
</comment>
<reference evidence="6" key="2">
    <citation type="submission" date="2025-09" db="UniProtKB">
        <authorList>
            <consortium name="Ensembl"/>
        </authorList>
    </citation>
    <scope>IDENTIFICATION</scope>
</reference>
<dbReference type="Ensembl" id="ENSPMAT00000007676.1">
    <property type="protein sequence ID" value="ENSPMAP00000007642.1"/>
    <property type="gene ID" value="ENSPMAG00000006933.1"/>
</dbReference>
<accession>S4RR06</accession>
<dbReference type="InterPro" id="IPR051976">
    <property type="entry name" value="Synaptopodin_domain"/>
</dbReference>
<dbReference type="OMA" id="EACNIMQ"/>
<evidence type="ECO:0000256" key="5">
    <source>
        <dbReference type="SAM" id="MobiDB-lite"/>
    </source>
</evidence>
<feature type="compositionally biased region" description="Basic and acidic residues" evidence="5">
    <location>
        <begin position="130"/>
        <end position="141"/>
    </location>
</feature>
<feature type="region of interest" description="Disordered" evidence="5">
    <location>
        <begin position="25"/>
        <end position="217"/>
    </location>
</feature>
<dbReference type="GO" id="GO:0003779">
    <property type="term" value="F:actin binding"/>
    <property type="evidence" value="ECO:0007669"/>
    <property type="project" value="TreeGrafter"/>
</dbReference>
<feature type="compositionally biased region" description="Basic residues" evidence="5">
    <location>
        <begin position="54"/>
        <end position="63"/>
    </location>
</feature>
<reference evidence="6" key="1">
    <citation type="submission" date="2025-08" db="UniProtKB">
        <authorList>
            <consortium name="Ensembl"/>
        </authorList>
    </citation>
    <scope>IDENTIFICATION</scope>
</reference>
<evidence type="ECO:0000256" key="3">
    <source>
        <dbReference type="ARBA" id="ARBA00022553"/>
    </source>
</evidence>
<feature type="compositionally biased region" description="Basic and acidic residues" evidence="5">
    <location>
        <begin position="153"/>
        <end position="174"/>
    </location>
</feature>
<name>S4RR06_PETMA</name>
<protein>
    <recommendedName>
        <fullName evidence="7">Synaptopodin 2-like a</fullName>
    </recommendedName>
</protein>
<dbReference type="STRING" id="7757.ENSPMAP00000007642"/>
<feature type="compositionally biased region" description="Low complexity" evidence="5">
    <location>
        <begin position="433"/>
        <end position="445"/>
    </location>
</feature>
<dbReference type="GeneTree" id="ENSGT00950000183054"/>
<feature type="region of interest" description="Disordered" evidence="5">
    <location>
        <begin position="1"/>
        <end position="20"/>
    </location>
</feature>
<dbReference type="GO" id="GO:0030018">
    <property type="term" value="C:Z disc"/>
    <property type="evidence" value="ECO:0007669"/>
    <property type="project" value="TreeGrafter"/>
</dbReference>
<feature type="compositionally biased region" description="Low complexity" evidence="5">
    <location>
        <begin position="453"/>
        <end position="464"/>
    </location>
</feature>
<dbReference type="PANTHER" id="PTHR24217">
    <property type="entry name" value="PUTATIVE-RELATED"/>
    <property type="match status" value="1"/>
</dbReference>
<feature type="region of interest" description="Disordered" evidence="5">
    <location>
        <begin position="230"/>
        <end position="270"/>
    </location>
</feature>
<evidence type="ECO:0000256" key="2">
    <source>
        <dbReference type="ARBA" id="ARBA00022490"/>
    </source>
</evidence>
<feature type="compositionally biased region" description="Acidic residues" evidence="5">
    <location>
        <begin position="86"/>
        <end position="103"/>
    </location>
</feature>
<keyword evidence="3" id="KW-0597">Phosphoprotein</keyword>
<feature type="region of interest" description="Disordered" evidence="5">
    <location>
        <begin position="324"/>
        <end position="568"/>
    </location>
</feature>